<dbReference type="EMBL" id="CABPRJ010000517">
    <property type="protein sequence ID" value="VVC30453.1"/>
    <property type="molecule type" value="Genomic_DNA"/>
</dbReference>
<dbReference type="AlphaFoldDB" id="A0A5E4MG85"/>
<dbReference type="PANTHER" id="PTHR19303:SF73">
    <property type="entry name" value="PROTEIN PDC2"/>
    <property type="match status" value="1"/>
</dbReference>
<dbReference type="GO" id="GO:0003677">
    <property type="term" value="F:DNA binding"/>
    <property type="evidence" value="ECO:0007669"/>
    <property type="project" value="UniProtKB-KW"/>
</dbReference>
<dbReference type="Gene3D" id="1.10.10.60">
    <property type="entry name" value="Homeodomain-like"/>
    <property type="match status" value="1"/>
</dbReference>
<gene>
    <name evidence="4" type="ORF">CINCED_3A020438</name>
</gene>
<proteinExistence type="predicted"/>
<evidence type="ECO:0000313" key="4">
    <source>
        <dbReference type="EMBL" id="VVC30453.1"/>
    </source>
</evidence>
<comment type="subcellular location">
    <subcellularLocation>
        <location evidence="1">Nucleus</location>
    </subcellularLocation>
</comment>
<evidence type="ECO:0000259" key="3">
    <source>
        <dbReference type="PROSITE" id="PS51253"/>
    </source>
</evidence>
<evidence type="ECO:0000256" key="1">
    <source>
        <dbReference type="ARBA" id="ARBA00004123"/>
    </source>
</evidence>
<dbReference type="GO" id="GO:0005634">
    <property type="term" value="C:nucleus"/>
    <property type="evidence" value="ECO:0007669"/>
    <property type="project" value="UniProtKB-SubCell"/>
</dbReference>
<keyword evidence="2 4" id="KW-0238">DNA-binding</keyword>
<dbReference type="InterPro" id="IPR009057">
    <property type="entry name" value="Homeodomain-like_sf"/>
</dbReference>
<feature type="domain" description="HTH CENPB-type" evidence="3">
    <location>
        <begin position="67"/>
        <end position="124"/>
    </location>
</feature>
<evidence type="ECO:0000313" key="5">
    <source>
        <dbReference type="Proteomes" id="UP000325440"/>
    </source>
</evidence>
<dbReference type="PANTHER" id="PTHR19303">
    <property type="entry name" value="TRANSPOSON"/>
    <property type="match status" value="1"/>
</dbReference>
<accession>A0A5E4MG85</accession>
<evidence type="ECO:0000256" key="2">
    <source>
        <dbReference type="ARBA" id="ARBA00023125"/>
    </source>
</evidence>
<dbReference type="Proteomes" id="UP000325440">
    <property type="component" value="Unassembled WGS sequence"/>
</dbReference>
<organism evidence="4 5">
    <name type="scientific">Cinara cedri</name>
    <dbReference type="NCBI Taxonomy" id="506608"/>
    <lineage>
        <taxon>Eukaryota</taxon>
        <taxon>Metazoa</taxon>
        <taxon>Ecdysozoa</taxon>
        <taxon>Arthropoda</taxon>
        <taxon>Hexapoda</taxon>
        <taxon>Insecta</taxon>
        <taxon>Pterygota</taxon>
        <taxon>Neoptera</taxon>
        <taxon>Paraneoptera</taxon>
        <taxon>Hemiptera</taxon>
        <taxon>Sternorrhyncha</taxon>
        <taxon>Aphidomorpha</taxon>
        <taxon>Aphidoidea</taxon>
        <taxon>Aphididae</taxon>
        <taxon>Lachninae</taxon>
        <taxon>Cinara</taxon>
    </lineage>
</organism>
<protein>
    <submittedName>
        <fullName evidence="4">Homeobox domain-like,HTH CenpB-type DNA-binding domain</fullName>
    </submittedName>
</protein>
<reference evidence="4 5" key="1">
    <citation type="submission" date="2019-08" db="EMBL/GenBank/DDBJ databases">
        <authorList>
            <person name="Alioto T."/>
            <person name="Alioto T."/>
            <person name="Gomez Garrido J."/>
        </authorList>
    </citation>
    <scope>NUCLEOTIDE SEQUENCE [LARGE SCALE GENOMIC DNA]</scope>
</reference>
<dbReference type="InterPro" id="IPR006600">
    <property type="entry name" value="HTH_CenpB_DNA-bd_dom"/>
</dbReference>
<name>A0A5E4MG85_9HEMI</name>
<keyword evidence="4" id="KW-0371">Homeobox</keyword>
<dbReference type="OrthoDB" id="6596490at2759"/>
<sequence length="124" mass="14339">MSHKDLTLIEKISNLNKIKAQPHFSGLRELEKIIGTSKSVLSRLKNNKKAIQKQWEKLNYNKIAPVNRKRKREGKDPEVDKAMNEWFSAVTERGVHISGPMLQQKAEFFAETIGHAISWRKIKC</sequence>
<dbReference type="SUPFAM" id="SSF46689">
    <property type="entry name" value="Homeodomain-like"/>
    <property type="match status" value="1"/>
</dbReference>
<keyword evidence="5" id="KW-1185">Reference proteome</keyword>
<dbReference type="Pfam" id="PF03221">
    <property type="entry name" value="HTH_Tnp_Tc5"/>
    <property type="match status" value="1"/>
</dbReference>
<dbReference type="PROSITE" id="PS51253">
    <property type="entry name" value="HTH_CENPB"/>
    <property type="match status" value="1"/>
</dbReference>
<dbReference type="InterPro" id="IPR050863">
    <property type="entry name" value="CenT-Element_Derived"/>
</dbReference>